<dbReference type="SUPFAM" id="SSF54637">
    <property type="entry name" value="Thioesterase/thiol ester dehydrase-isomerase"/>
    <property type="match status" value="1"/>
</dbReference>
<dbReference type="STRING" id="1160509.A0A3N4IB56"/>
<protein>
    <recommendedName>
        <fullName evidence="1">Thioesterase domain-containing protein</fullName>
    </recommendedName>
</protein>
<dbReference type="Gene3D" id="3.10.129.10">
    <property type="entry name" value="Hotdog Thioesterase"/>
    <property type="match status" value="1"/>
</dbReference>
<evidence type="ECO:0000313" key="2">
    <source>
        <dbReference type="EMBL" id="RPA83323.1"/>
    </source>
</evidence>
<keyword evidence="3" id="KW-1185">Reference proteome</keyword>
<dbReference type="InterPro" id="IPR006683">
    <property type="entry name" value="Thioestr_dom"/>
</dbReference>
<proteinExistence type="predicted"/>
<dbReference type="AlphaFoldDB" id="A0A3N4IB56"/>
<accession>A0A3N4IB56</accession>
<name>A0A3N4IB56_ASCIM</name>
<evidence type="ECO:0000313" key="3">
    <source>
        <dbReference type="Proteomes" id="UP000275078"/>
    </source>
</evidence>
<reference evidence="2 3" key="1">
    <citation type="journal article" date="2018" name="Nat. Ecol. Evol.">
        <title>Pezizomycetes genomes reveal the molecular basis of ectomycorrhizal truffle lifestyle.</title>
        <authorList>
            <person name="Murat C."/>
            <person name="Payen T."/>
            <person name="Noel B."/>
            <person name="Kuo A."/>
            <person name="Morin E."/>
            <person name="Chen J."/>
            <person name="Kohler A."/>
            <person name="Krizsan K."/>
            <person name="Balestrini R."/>
            <person name="Da Silva C."/>
            <person name="Montanini B."/>
            <person name="Hainaut M."/>
            <person name="Levati E."/>
            <person name="Barry K.W."/>
            <person name="Belfiori B."/>
            <person name="Cichocki N."/>
            <person name="Clum A."/>
            <person name="Dockter R.B."/>
            <person name="Fauchery L."/>
            <person name="Guy J."/>
            <person name="Iotti M."/>
            <person name="Le Tacon F."/>
            <person name="Lindquist E.A."/>
            <person name="Lipzen A."/>
            <person name="Malagnac F."/>
            <person name="Mello A."/>
            <person name="Molinier V."/>
            <person name="Miyauchi S."/>
            <person name="Poulain J."/>
            <person name="Riccioni C."/>
            <person name="Rubini A."/>
            <person name="Sitrit Y."/>
            <person name="Splivallo R."/>
            <person name="Traeger S."/>
            <person name="Wang M."/>
            <person name="Zifcakova L."/>
            <person name="Wipf D."/>
            <person name="Zambonelli A."/>
            <person name="Paolocci F."/>
            <person name="Nowrousian M."/>
            <person name="Ottonello S."/>
            <person name="Baldrian P."/>
            <person name="Spatafora J.W."/>
            <person name="Henrissat B."/>
            <person name="Nagy L.G."/>
            <person name="Aury J.M."/>
            <person name="Wincker P."/>
            <person name="Grigoriev I.V."/>
            <person name="Bonfante P."/>
            <person name="Martin F.M."/>
        </authorList>
    </citation>
    <scope>NUCLEOTIDE SEQUENCE [LARGE SCALE GENOMIC DNA]</scope>
    <source>
        <strain evidence="2 3">RN42</strain>
    </source>
</reference>
<dbReference type="CDD" id="cd03443">
    <property type="entry name" value="PaaI_thioesterase"/>
    <property type="match status" value="1"/>
</dbReference>
<dbReference type="InterPro" id="IPR029069">
    <property type="entry name" value="HotDog_dom_sf"/>
</dbReference>
<dbReference type="InterPro" id="IPR052061">
    <property type="entry name" value="PTE-AB_protein"/>
</dbReference>
<dbReference type="EMBL" id="ML119665">
    <property type="protein sequence ID" value="RPA83323.1"/>
    <property type="molecule type" value="Genomic_DNA"/>
</dbReference>
<dbReference type="PANTHER" id="PTHR47260:SF3">
    <property type="entry name" value="THIOESTERASE FAMILY PROTEIN (AFU_ORTHOLOGUE AFUA_7G03960)"/>
    <property type="match status" value="1"/>
</dbReference>
<dbReference type="OrthoDB" id="506431at2759"/>
<dbReference type="Pfam" id="PF03061">
    <property type="entry name" value="4HBT"/>
    <property type="match status" value="1"/>
</dbReference>
<gene>
    <name evidence="2" type="ORF">BJ508DRAFT_413522</name>
</gene>
<evidence type="ECO:0000259" key="1">
    <source>
        <dbReference type="Pfam" id="PF03061"/>
    </source>
</evidence>
<sequence>MPADTTPTPQDSMPRVSDDWVGQFPRVEVPPESLAFFKENAPWAYTMATSPDLYSFLIPYTLPKVDTENTLLRDVLRPAGSIEHHICLYKPAAALAAKRTPYGEVLAIYALGSQANGYQDTAHGGIVSVLFDELLGMCIGCDKDVIAMTLEIKIAFKRRLTTPKVVLARGRIVKEEGRKLWLTGELVDGDSGQVHAVVESLWIVARDGSARLGYTKTDKGLSKL</sequence>
<dbReference type="PANTHER" id="PTHR47260">
    <property type="entry name" value="UPF0644 PROTEIN PB2B4.06"/>
    <property type="match status" value="1"/>
</dbReference>
<dbReference type="Proteomes" id="UP000275078">
    <property type="component" value="Unassembled WGS sequence"/>
</dbReference>
<organism evidence="2 3">
    <name type="scientific">Ascobolus immersus RN42</name>
    <dbReference type="NCBI Taxonomy" id="1160509"/>
    <lineage>
        <taxon>Eukaryota</taxon>
        <taxon>Fungi</taxon>
        <taxon>Dikarya</taxon>
        <taxon>Ascomycota</taxon>
        <taxon>Pezizomycotina</taxon>
        <taxon>Pezizomycetes</taxon>
        <taxon>Pezizales</taxon>
        <taxon>Ascobolaceae</taxon>
        <taxon>Ascobolus</taxon>
    </lineage>
</organism>
<feature type="domain" description="Thioesterase" evidence="1">
    <location>
        <begin position="121"/>
        <end position="193"/>
    </location>
</feature>